<evidence type="ECO:0000313" key="3">
    <source>
        <dbReference type="Proteomes" id="UP001066276"/>
    </source>
</evidence>
<feature type="compositionally biased region" description="Polar residues" evidence="1">
    <location>
        <begin position="247"/>
        <end position="274"/>
    </location>
</feature>
<dbReference type="AlphaFoldDB" id="A0AAV7V8Z8"/>
<organism evidence="2 3">
    <name type="scientific">Pleurodeles waltl</name>
    <name type="common">Iberian ribbed newt</name>
    <dbReference type="NCBI Taxonomy" id="8319"/>
    <lineage>
        <taxon>Eukaryota</taxon>
        <taxon>Metazoa</taxon>
        <taxon>Chordata</taxon>
        <taxon>Craniata</taxon>
        <taxon>Vertebrata</taxon>
        <taxon>Euteleostomi</taxon>
        <taxon>Amphibia</taxon>
        <taxon>Batrachia</taxon>
        <taxon>Caudata</taxon>
        <taxon>Salamandroidea</taxon>
        <taxon>Salamandridae</taxon>
        <taxon>Pleurodelinae</taxon>
        <taxon>Pleurodeles</taxon>
    </lineage>
</organism>
<feature type="compositionally biased region" description="Basic residues" evidence="1">
    <location>
        <begin position="123"/>
        <end position="149"/>
    </location>
</feature>
<gene>
    <name evidence="2" type="ORF">NDU88_000764</name>
</gene>
<comment type="caution">
    <text evidence="2">The sequence shown here is derived from an EMBL/GenBank/DDBJ whole genome shotgun (WGS) entry which is preliminary data.</text>
</comment>
<proteinExistence type="predicted"/>
<sequence length="399" mass="41066">MFRSAESCGTGALCSWASAGPGAAASPTEACRASHVGTARPQSGRDPAAGTALPHTWARPDHRAAGTLQRARPSGTSTHVGTARPQSGRDPAAGTALLPLHTRVTARPQRGRDPAGGTALRPLHTRGHTALRPLHTRGHTALRPLHTRGHGQTTEWQGPCSGHGPPAPPHTGHGQNTEGQGPCRGHGPPAPPHTGAHGPPAPPHTGARPDHRVAGTLQRARPSGPSTHGSRPDHRGAGTLQGARPSGPSTHGGTRPSGPSTHGGTRPSGPSTHGGTARPQRGRDPAAGTALRPLHSRGWCVTEPAGAPGLFWSRNGAMEPTYVPLDRAKDTTSECPSLPGKGRGAQAPDLPGFDYYNWHGDGGVENAGEFRADVIGSEVEQVVGTWVSGRSRVDGWHDG</sequence>
<evidence type="ECO:0000256" key="1">
    <source>
        <dbReference type="SAM" id="MobiDB-lite"/>
    </source>
</evidence>
<keyword evidence="3" id="KW-1185">Reference proteome</keyword>
<name>A0AAV7V8Z8_PLEWA</name>
<dbReference type="Proteomes" id="UP001066276">
    <property type="component" value="Chromosome 2_1"/>
</dbReference>
<protein>
    <submittedName>
        <fullName evidence="2">Uncharacterized protein</fullName>
    </submittedName>
</protein>
<dbReference type="EMBL" id="JANPWB010000003">
    <property type="protein sequence ID" value="KAJ1196901.1"/>
    <property type="molecule type" value="Genomic_DNA"/>
</dbReference>
<evidence type="ECO:0000313" key="2">
    <source>
        <dbReference type="EMBL" id="KAJ1196901.1"/>
    </source>
</evidence>
<feature type="region of interest" description="Disordered" evidence="1">
    <location>
        <begin position="34"/>
        <end position="291"/>
    </location>
</feature>
<reference evidence="2" key="1">
    <citation type="journal article" date="2022" name="bioRxiv">
        <title>Sequencing and chromosome-scale assembly of the giantPleurodeles waltlgenome.</title>
        <authorList>
            <person name="Brown T."/>
            <person name="Elewa A."/>
            <person name="Iarovenko S."/>
            <person name="Subramanian E."/>
            <person name="Araus A.J."/>
            <person name="Petzold A."/>
            <person name="Susuki M."/>
            <person name="Suzuki K.-i.T."/>
            <person name="Hayashi T."/>
            <person name="Toyoda A."/>
            <person name="Oliveira C."/>
            <person name="Osipova E."/>
            <person name="Leigh N.D."/>
            <person name="Simon A."/>
            <person name="Yun M.H."/>
        </authorList>
    </citation>
    <scope>NUCLEOTIDE SEQUENCE</scope>
    <source>
        <strain evidence="2">20211129_DDA</strain>
        <tissue evidence="2">Liver</tissue>
    </source>
</reference>
<accession>A0AAV7V8Z8</accession>